<accession>A0A1I8ABV1</accession>
<dbReference type="Proteomes" id="UP000095287">
    <property type="component" value="Unplaced"/>
</dbReference>
<reference evidence="2" key="1">
    <citation type="submission" date="2016-11" db="UniProtKB">
        <authorList>
            <consortium name="WormBaseParasite"/>
        </authorList>
    </citation>
    <scope>IDENTIFICATION</scope>
</reference>
<dbReference type="AlphaFoldDB" id="A0A1I8ABV1"/>
<sequence>MDNVKVTIPFHYVISNSYVLQYHERVKTKRLFFVHLWLRRRRRLIIDIISGGRPSPCAFPSRALRRQVGCCAIATVDNKFSYSPRAFSVVRAPIYGDSGVSCARSLVDCGGAPPCRAYGLLVTK</sequence>
<protein>
    <submittedName>
        <fullName evidence="2">Uncharacterized protein</fullName>
    </submittedName>
</protein>
<proteinExistence type="predicted"/>
<evidence type="ECO:0000313" key="2">
    <source>
        <dbReference type="WBParaSite" id="L893_g4316.t1"/>
    </source>
</evidence>
<dbReference type="WBParaSite" id="L893_g4316.t1">
    <property type="protein sequence ID" value="L893_g4316.t1"/>
    <property type="gene ID" value="L893_g4316"/>
</dbReference>
<keyword evidence="1" id="KW-1185">Reference proteome</keyword>
<organism evidence="1 2">
    <name type="scientific">Steinernema glaseri</name>
    <dbReference type="NCBI Taxonomy" id="37863"/>
    <lineage>
        <taxon>Eukaryota</taxon>
        <taxon>Metazoa</taxon>
        <taxon>Ecdysozoa</taxon>
        <taxon>Nematoda</taxon>
        <taxon>Chromadorea</taxon>
        <taxon>Rhabditida</taxon>
        <taxon>Tylenchina</taxon>
        <taxon>Panagrolaimomorpha</taxon>
        <taxon>Strongyloidoidea</taxon>
        <taxon>Steinernematidae</taxon>
        <taxon>Steinernema</taxon>
    </lineage>
</organism>
<name>A0A1I8ABV1_9BILA</name>
<evidence type="ECO:0000313" key="1">
    <source>
        <dbReference type="Proteomes" id="UP000095287"/>
    </source>
</evidence>